<dbReference type="InterPro" id="IPR011010">
    <property type="entry name" value="DNA_brk_join_enz"/>
</dbReference>
<dbReference type="InterPro" id="IPR050090">
    <property type="entry name" value="Tyrosine_recombinase_XerCD"/>
</dbReference>
<dbReference type="EMBL" id="JAOPJZ010000004">
    <property type="protein sequence ID" value="MCU4751925.1"/>
    <property type="molecule type" value="Genomic_DNA"/>
</dbReference>
<name>A0AAP2Z7Y8_9EURY</name>
<evidence type="ECO:0000259" key="3">
    <source>
        <dbReference type="PROSITE" id="PS51898"/>
    </source>
</evidence>
<dbReference type="InterPro" id="IPR013762">
    <property type="entry name" value="Integrase-like_cat_sf"/>
</dbReference>
<dbReference type="PROSITE" id="PS51898">
    <property type="entry name" value="TYR_RECOMBINASE"/>
    <property type="match status" value="1"/>
</dbReference>
<dbReference type="SUPFAM" id="SSF56349">
    <property type="entry name" value="DNA breaking-rejoining enzymes"/>
    <property type="match status" value="1"/>
</dbReference>
<comment type="caution">
    <text evidence="4">The sequence shown here is derived from an EMBL/GenBank/DDBJ whole genome shotgun (WGS) entry which is preliminary data.</text>
</comment>
<gene>
    <name evidence="4" type="ORF">OB919_08005</name>
</gene>
<dbReference type="InterPro" id="IPR002104">
    <property type="entry name" value="Integrase_catalytic"/>
</dbReference>
<dbReference type="RefSeq" id="WP_342808190.1">
    <property type="nucleotide sequence ID" value="NZ_JAOPJZ010000004.1"/>
</dbReference>
<protein>
    <submittedName>
        <fullName evidence="4">Site-specific integrase</fullName>
    </submittedName>
</protein>
<dbReference type="CDD" id="cd00397">
    <property type="entry name" value="DNA_BRE_C"/>
    <property type="match status" value="1"/>
</dbReference>
<dbReference type="Proteomes" id="UP001321047">
    <property type="component" value="Unassembled WGS sequence"/>
</dbReference>
<feature type="domain" description="Tyr recombinase" evidence="3">
    <location>
        <begin position="1"/>
        <end position="183"/>
    </location>
</feature>
<evidence type="ECO:0000256" key="1">
    <source>
        <dbReference type="ARBA" id="ARBA00023172"/>
    </source>
</evidence>
<dbReference type="PANTHER" id="PTHR30349">
    <property type="entry name" value="PHAGE INTEGRASE-RELATED"/>
    <property type="match status" value="1"/>
</dbReference>
<accession>A0AAP2Z7Y8</accession>
<dbReference type="GO" id="GO:0006310">
    <property type="term" value="P:DNA recombination"/>
    <property type="evidence" value="ECO:0007669"/>
    <property type="project" value="UniProtKB-KW"/>
</dbReference>
<feature type="region of interest" description="Disordered" evidence="2">
    <location>
        <begin position="221"/>
        <end position="247"/>
    </location>
</feature>
<dbReference type="GO" id="GO:0015074">
    <property type="term" value="P:DNA integration"/>
    <property type="evidence" value="ECO:0007669"/>
    <property type="project" value="InterPro"/>
</dbReference>
<evidence type="ECO:0000313" key="5">
    <source>
        <dbReference type="Proteomes" id="UP001321047"/>
    </source>
</evidence>
<feature type="compositionally biased region" description="Acidic residues" evidence="2">
    <location>
        <begin position="225"/>
        <end position="238"/>
    </location>
</feature>
<dbReference type="Gene3D" id="1.10.443.10">
    <property type="entry name" value="Intergrase catalytic core"/>
    <property type="match status" value="1"/>
</dbReference>
<reference evidence="4 5" key="1">
    <citation type="submission" date="2022-09" db="EMBL/GenBank/DDBJ databases">
        <title>Enrichment on poylsaccharides allowed isolation of novel metabolic and taxonomic groups of Haloarchaea.</title>
        <authorList>
            <person name="Sorokin D.Y."/>
            <person name="Elcheninov A.G."/>
            <person name="Khizhniak T.V."/>
            <person name="Kolganova T.V."/>
            <person name="Kublanov I.V."/>
        </authorList>
    </citation>
    <scope>NUCLEOTIDE SEQUENCE [LARGE SCALE GENOMIC DNA]</scope>
    <source>
        <strain evidence="4 5">AArc-curdl1</strain>
    </source>
</reference>
<organism evidence="4 5">
    <name type="scientific">Natronosalvus hydrolyticus</name>
    <dbReference type="NCBI Taxonomy" id="2979988"/>
    <lineage>
        <taxon>Archaea</taxon>
        <taxon>Methanobacteriati</taxon>
        <taxon>Methanobacteriota</taxon>
        <taxon>Stenosarchaea group</taxon>
        <taxon>Halobacteria</taxon>
        <taxon>Halobacteriales</taxon>
        <taxon>Natrialbaceae</taxon>
        <taxon>Natronosalvus</taxon>
    </lineage>
</organism>
<dbReference type="AlphaFoldDB" id="A0AAP2Z7Y8"/>
<evidence type="ECO:0000313" key="4">
    <source>
        <dbReference type="EMBL" id="MCU4751925.1"/>
    </source>
</evidence>
<sequence length="247" mass="28836">MEPHEYETMVECASRDRAEIAFRLGGECSLRKKEVLEVTLNKIQKSRSPGVEISFMRVWGKETRKENSKKPRKPWVPNSLLEEVKRYRKRKNIRPSSPLYPKSKGTLQNDIVDARERAADKTGDDDFLEVTFHDFRRYFATNLFYREGVNIEFIAALGGWEDPDYMKEEYLDPYFDDVIERHLAQKGVLDIDTGHQSDFEKILGKMNELGNRIDTLERTFATETGEVESEEPETEESDENHSLGEFR</sequence>
<keyword evidence="1" id="KW-0233">DNA recombination</keyword>
<keyword evidence="5" id="KW-1185">Reference proteome</keyword>
<dbReference type="PANTHER" id="PTHR30349:SF64">
    <property type="entry name" value="PROPHAGE INTEGRASE INTD-RELATED"/>
    <property type="match status" value="1"/>
</dbReference>
<evidence type="ECO:0000256" key="2">
    <source>
        <dbReference type="SAM" id="MobiDB-lite"/>
    </source>
</evidence>
<dbReference type="GO" id="GO:0003677">
    <property type="term" value="F:DNA binding"/>
    <property type="evidence" value="ECO:0007669"/>
    <property type="project" value="InterPro"/>
</dbReference>
<dbReference type="Pfam" id="PF00589">
    <property type="entry name" value="Phage_integrase"/>
    <property type="match status" value="1"/>
</dbReference>
<proteinExistence type="predicted"/>